<proteinExistence type="predicted"/>
<reference evidence="1 2" key="1">
    <citation type="journal article" date="2018" name="Nat. Genet.">
        <title>Extensive intraspecific gene order and gene structural variations between Mo17 and other maize genomes.</title>
        <authorList>
            <person name="Sun S."/>
            <person name="Zhou Y."/>
            <person name="Chen J."/>
            <person name="Shi J."/>
            <person name="Zhao H."/>
            <person name="Zhao H."/>
            <person name="Song W."/>
            <person name="Zhang M."/>
            <person name="Cui Y."/>
            <person name="Dong X."/>
            <person name="Liu H."/>
            <person name="Ma X."/>
            <person name="Jiao Y."/>
            <person name="Wang B."/>
            <person name="Wei X."/>
            <person name="Stein J.C."/>
            <person name="Glaubitz J.C."/>
            <person name="Lu F."/>
            <person name="Yu G."/>
            <person name="Liang C."/>
            <person name="Fengler K."/>
            <person name="Li B."/>
            <person name="Rafalski A."/>
            <person name="Schnable P.S."/>
            <person name="Ware D.H."/>
            <person name="Buckler E.S."/>
            <person name="Lai J."/>
        </authorList>
    </citation>
    <scope>NUCLEOTIDE SEQUENCE [LARGE SCALE GENOMIC DNA]</scope>
    <source>
        <strain evidence="2">cv. Missouri 17</strain>
        <tissue evidence="1">Seedling</tissue>
    </source>
</reference>
<dbReference type="EMBL" id="NCVQ01000010">
    <property type="protein sequence ID" value="PWZ05167.1"/>
    <property type="molecule type" value="Genomic_DNA"/>
</dbReference>
<sequence>MEPSTFDDSMDYQILAFLITNKTLAKDHPSWDPTDDEVQRAVLSLLEGSMDIDANKLKQRIAEFETIVQNHFECSERIVANKEMMLDVFDYVVADFVPNSYPEPTLRLPSISPGSNDKKRTSMCLDEKDDSDIQHRSKRSCCSESVDHHLSRFLDQRAAVQILTGPISMNDCTEKLKKCGFSKKELWNAIDILKADLELRQVFIKLEDSEAKGYMIHAMRNSNV</sequence>
<evidence type="ECO:0000313" key="2">
    <source>
        <dbReference type="Proteomes" id="UP000251960"/>
    </source>
</evidence>
<accession>A0A3L6DAT6</accession>
<organism evidence="1 2">
    <name type="scientific">Zea mays</name>
    <name type="common">Maize</name>
    <dbReference type="NCBI Taxonomy" id="4577"/>
    <lineage>
        <taxon>Eukaryota</taxon>
        <taxon>Viridiplantae</taxon>
        <taxon>Streptophyta</taxon>
        <taxon>Embryophyta</taxon>
        <taxon>Tracheophyta</taxon>
        <taxon>Spermatophyta</taxon>
        <taxon>Magnoliopsida</taxon>
        <taxon>Liliopsida</taxon>
        <taxon>Poales</taxon>
        <taxon>Poaceae</taxon>
        <taxon>PACMAD clade</taxon>
        <taxon>Panicoideae</taxon>
        <taxon>Andropogonodae</taxon>
        <taxon>Andropogoneae</taxon>
        <taxon>Tripsacinae</taxon>
        <taxon>Zea</taxon>
    </lineage>
</organism>
<name>A0A3L6DAT6_MAIZE</name>
<dbReference type="ExpressionAtlas" id="A0A3L6DAT6">
    <property type="expression patterns" value="baseline and differential"/>
</dbReference>
<protein>
    <submittedName>
        <fullName evidence="1">Uncharacterized protein</fullName>
    </submittedName>
</protein>
<dbReference type="Proteomes" id="UP000251960">
    <property type="component" value="Chromosome 9"/>
</dbReference>
<evidence type="ECO:0000313" key="1">
    <source>
        <dbReference type="EMBL" id="PWZ05167.1"/>
    </source>
</evidence>
<comment type="caution">
    <text evidence="1">The sequence shown here is derived from an EMBL/GenBank/DDBJ whole genome shotgun (WGS) entry which is preliminary data.</text>
</comment>
<dbReference type="AlphaFoldDB" id="A0A3L6DAT6"/>
<gene>
    <name evidence="1" type="ORF">Zm00014a_019044</name>
</gene>